<dbReference type="AlphaFoldDB" id="A0A2I4FUN2"/>
<keyword evidence="10 13" id="KW-1133">Transmembrane helix</keyword>
<dbReference type="GeneID" id="109002179"/>
<feature type="compositionally biased region" description="Low complexity" evidence="12">
    <location>
        <begin position="14"/>
        <end position="33"/>
    </location>
</feature>
<reference evidence="15" key="1">
    <citation type="submission" date="2025-08" db="UniProtKB">
        <authorList>
            <consortium name="RefSeq"/>
        </authorList>
    </citation>
    <scope>IDENTIFICATION</scope>
    <source>
        <tissue evidence="15">Leaves</tissue>
    </source>
</reference>
<dbReference type="PANTHER" id="PTHR46858:SF11">
    <property type="entry name" value="LIGASE, PUTATIVE-RELATED"/>
    <property type="match status" value="1"/>
</dbReference>
<evidence type="ECO:0000256" key="10">
    <source>
        <dbReference type="ARBA" id="ARBA00022989"/>
    </source>
</evidence>
<dbReference type="Proteomes" id="UP000235220">
    <property type="component" value="Chromosome 14"/>
</dbReference>
<dbReference type="FunFam" id="3.30.40.10:FF:000658">
    <property type="entry name" value="E3 ubiquitin-protein ligase APD2"/>
    <property type="match status" value="1"/>
</dbReference>
<dbReference type="PROSITE" id="PS50089">
    <property type="entry name" value="ZF_RING_2"/>
    <property type="match status" value="1"/>
</dbReference>
<evidence type="ECO:0000256" key="4">
    <source>
        <dbReference type="ARBA" id="ARBA00022679"/>
    </source>
</evidence>
<comment type="subcellular location">
    <subcellularLocation>
        <location evidence="2">Endomembrane system</location>
    </subcellularLocation>
    <subcellularLocation>
        <location evidence="1">Membrane</location>
        <topology evidence="1">Multi-pass membrane protein</topology>
    </subcellularLocation>
</comment>
<keyword evidence="11 13" id="KW-0472">Membrane</keyword>
<dbReference type="GO" id="GO:0008270">
    <property type="term" value="F:zinc ion binding"/>
    <property type="evidence" value="ECO:0007669"/>
    <property type="project" value="UniProtKB-KW"/>
</dbReference>
<dbReference type="GO" id="GO:0009705">
    <property type="term" value="C:plant-type vacuole membrane"/>
    <property type="evidence" value="ECO:0000318"/>
    <property type="project" value="GO_Central"/>
</dbReference>
<evidence type="ECO:0000256" key="6">
    <source>
        <dbReference type="ARBA" id="ARBA00022723"/>
    </source>
</evidence>
<feature type="transmembrane region" description="Helical" evidence="13">
    <location>
        <begin position="346"/>
        <end position="364"/>
    </location>
</feature>
<dbReference type="Pfam" id="PF13920">
    <property type="entry name" value="zf-C3HC4_3"/>
    <property type="match status" value="1"/>
</dbReference>
<dbReference type="InterPro" id="IPR001841">
    <property type="entry name" value="Znf_RING"/>
</dbReference>
<dbReference type="GO" id="GO:0006511">
    <property type="term" value="P:ubiquitin-dependent protein catabolic process"/>
    <property type="evidence" value="ECO:0000318"/>
    <property type="project" value="GO_Central"/>
</dbReference>
<evidence type="ECO:0000256" key="11">
    <source>
        <dbReference type="ARBA" id="ARBA00023136"/>
    </source>
</evidence>
<evidence type="ECO:0000256" key="2">
    <source>
        <dbReference type="ARBA" id="ARBA00004308"/>
    </source>
</evidence>
<dbReference type="SUPFAM" id="SSF57850">
    <property type="entry name" value="RING/U-box"/>
    <property type="match status" value="1"/>
</dbReference>
<dbReference type="GO" id="GO:0045931">
    <property type="term" value="P:positive regulation of mitotic cell cycle"/>
    <property type="evidence" value="ECO:0000318"/>
    <property type="project" value="GO_Central"/>
</dbReference>
<dbReference type="OrthoDB" id="3045089at2759"/>
<keyword evidence="7" id="KW-0863">Zinc-finger</keyword>
<evidence type="ECO:0000256" key="13">
    <source>
        <dbReference type="SAM" id="Phobius"/>
    </source>
</evidence>
<protein>
    <submittedName>
        <fullName evidence="15">E3 ubiquitin-protein ligase APD2-like</fullName>
    </submittedName>
</protein>
<dbReference type="InterPro" id="IPR032008">
    <property type="entry name" value="APD1-4_N"/>
</dbReference>
<evidence type="ECO:0000256" key="3">
    <source>
        <dbReference type="ARBA" id="ARBA00004906"/>
    </source>
</evidence>
<evidence type="ECO:0000256" key="1">
    <source>
        <dbReference type="ARBA" id="ARBA00004141"/>
    </source>
</evidence>
<evidence type="ECO:0000256" key="8">
    <source>
        <dbReference type="ARBA" id="ARBA00022786"/>
    </source>
</evidence>
<dbReference type="GO" id="GO:0061630">
    <property type="term" value="F:ubiquitin protein ligase activity"/>
    <property type="evidence" value="ECO:0000318"/>
    <property type="project" value="GO_Central"/>
</dbReference>
<evidence type="ECO:0000256" key="9">
    <source>
        <dbReference type="ARBA" id="ARBA00022833"/>
    </source>
</evidence>
<evidence type="ECO:0000256" key="12">
    <source>
        <dbReference type="SAM" id="MobiDB-lite"/>
    </source>
</evidence>
<dbReference type="Pfam" id="PF16041">
    <property type="entry name" value="APD1-4_M"/>
    <property type="match status" value="1"/>
</dbReference>
<dbReference type="GO" id="GO:0009555">
    <property type="term" value="P:pollen development"/>
    <property type="evidence" value="ECO:0007669"/>
    <property type="project" value="UniProtKB-ARBA"/>
</dbReference>
<dbReference type="GO" id="GO:0005768">
    <property type="term" value="C:endosome"/>
    <property type="evidence" value="ECO:0000318"/>
    <property type="project" value="GO_Central"/>
</dbReference>
<dbReference type="InterPro" id="IPR013083">
    <property type="entry name" value="Znf_RING/FYVE/PHD"/>
</dbReference>
<feature type="compositionally biased region" description="Acidic residues" evidence="12">
    <location>
        <begin position="37"/>
        <end position="46"/>
    </location>
</feature>
<dbReference type="GO" id="GO:0043066">
    <property type="term" value="P:negative regulation of apoptotic process"/>
    <property type="evidence" value="ECO:0000318"/>
    <property type="project" value="GO_Central"/>
</dbReference>
<evidence type="ECO:0000256" key="7">
    <source>
        <dbReference type="ARBA" id="ARBA00022771"/>
    </source>
</evidence>
<sequence>MEEPEHGQHEPTLSSSAAATSADSPSSSSPSTSRVQEEEEEEEEGVENERHENGDNSLRRHLHYHRHHILLNHHRQQQQQSSNFPYRMNISISDVPSTEMRDDVWSCLVVLVTFWFFAASVTLILGFFGSVTTPLGPNCSRLIQSNPFFVQSIKAEEVDEPKPGTMLYGFYKPPPLDVEIGWTETHNAFVPANFHKEWIYFLNKGSRVDILYNVKSTSPSPLSLVIAQGRESLIEWIEDPSYPNTTLSWNIISGSGKIQQKISKPSNYYIAVGNLHSEEVEVELQLSINALVYNTTQAYYKCSLGNYICSLKLFLLGRNVAVLTSPHPMEGTDDGWYVKLSFGPRWITYFLGSGIMTILILSAVKLSNMFQATDENPTGFQAGELGTERAPLLMHKDDDISSWGSSYDSVSQNDEDPEAQLAVNGIEGQQITEGESVNNPRHLCVICFDAPRDCFFLPCGHCAACFTCGTRIAEEAGTCPICRRKMKKVRKIFSV</sequence>
<dbReference type="Pfam" id="PF16040">
    <property type="entry name" value="APD1-4_N"/>
    <property type="match status" value="1"/>
</dbReference>
<dbReference type="KEGG" id="jre:109002179"/>
<dbReference type="FunCoup" id="A0A2I4FUN2">
    <property type="interactions" value="1112"/>
</dbReference>
<keyword evidence="4" id="KW-0808">Transferase</keyword>
<name>A0A2I4FUN2_JUGRE</name>
<evidence type="ECO:0000313" key="14">
    <source>
        <dbReference type="Proteomes" id="UP000235220"/>
    </source>
</evidence>
<dbReference type="PANTHER" id="PTHR46858">
    <property type="entry name" value="OS05G0521000 PROTEIN"/>
    <property type="match status" value="1"/>
</dbReference>
<evidence type="ECO:0000256" key="5">
    <source>
        <dbReference type="ARBA" id="ARBA00022692"/>
    </source>
</evidence>
<dbReference type="Gramene" id="Jr14_09060_p1">
    <property type="protein sequence ID" value="cds.Jr14_09060_p1"/>
    <property type="gene ID" value="Jr14_09060"/>
</dbReference>
<gene>
    <name evidence="15" type="primary">LOC109002179</name>
</gene>
<dbReference type="SMART" id="SM00184">
    <property type="entry name" value="RING"/>
    <property type="match status" value="1"/>
</dbReference>
<keyword evidence="5 13" id="KW-0812">Transmembrane</keyword>
<feature type="region of interest" description="Disordered" evidence="12">
    <location>
        <begin position="1"/>
        <end position="55"/>
    </location>
</feature>
<feature type="transmembrane region" description="Helical" evidence="13">
    <location>
        <begin position="104"/>
        <end position="128"/>
    </location>
</feature>
<dbReference type="GO" id="GO:0000278">
    <property type="term" value="P:mitotic cell cycle"/>
    <property type="evidence" value="ECO:0007669"/>
    <property type="project" value="UniProtKB-ARBA"/>
</dbReference>
<organism evidence="14 15">
    <name type="scientific">Juglans regia</name>
    <name type="common">English walnut</name>
    <dbReference type="NCBI Taxonomy" id="51240"/>
    <lineage>
        <taxon>Eukaryota</taxon>
        <taxon>Viridiplantae</taxon>
        <taxon>Streptophyta</taxon>
        <taxon>Embryophyta</taxon>
        <taxon>Tracheophyta</taxon>
        <taxon>Spermatophyta</taxon>
        <taxon>Magnoliopsida</taxon>
        <taxon>eudicotyledons</taxon>
        <taxon>Gunneridae</taxon>
        <taxon>Pentapetalae</taxon>
        <taxon>rosids</taxon>
        <taxon>fabids</taxon>
        <taxon>Fagales</taxon>
        <taxon>Juglandaceae</taxon>
        <taxon>Juglans</taxon>
    </lineage>
</organism>
<dbReference type="STRING" id="51240.A0A2I4FUN2"/>
<keyword evidence="14" id="KW-1185">Reference proteome</keyword>
<dbReference type="RefSeq" id="XP_018835368.1">
    <property type="nucleotide sequence ID" value="XM_018979823.2"/>
</dbReference>
<keyword evidence="6" id="KW-0479">Metal-binding</keyword>
<keyword evidence="8" id="KW-0833">Ubl conjugation pathway</keyword>
<dbReference type="InterPro" id="IPR032010">
    <property type="entry name" value="APD1-4_M"/>
</dbReference>
<keyword evidence="9" id="KW-0862">Zinc</keyword>
<comment type="pathway">
    <text evidence="3">Protein modification; protein ubiquitination.</text>
</comment>
<proteinExistence type="predicted"/>
<accession>A0A2I4FUN2</accession>
<evidence type="ECO:0000313" key="15">
    <source>
        <dbReference type="RefSeq" id="XP_018835368.1"/>
    </source>
</evidence>
<dbReference type="Gene3D" id="3.30.40.10">
    <property type="entry name" value="Zinc/RING finger domain, C3HC4 (zinc finger)"/>
    <property type="match status" value="1"/>
</dbReference>